<evidence type="ECO:0000313" key="3">
    <source>
        <dbReference type="Proteomes" id="UP000631670"/>
    </source>
</evidence>
<accession>A0ABR9IE56</accession>
<reference evidence="2 3" key="1">
    <citation type="submission" date="2020-10" db="EMBL/GenBank/DDBJ databases">
        <title>Sequencing the genomes of 1000 actinobacteria strains.</title>
        <authorList>
            <person name="Klenk H.-P."/>
        </authorList>
    </citation>
    <scope>NUCLEOTIDE SEQUENCE [LARGE SCALE GENOMIC DNA]</scope>
    <source>
        <strain evidence="2 3">DSM 44653</strain>
    </source>
</reference>
<evidence type="ECO:0000313" key="2">
    <source>
        <dbReference type="EMBL" id="MBE1501454.1"/>
    </source>
</evidence>
<feature type="region of interest" description="Disordered" evidence="1">
    <location>
        <begin position="1"/>
        <end position="25"/>
    </location>
</feature>
<organism evidence="2 3">
    <name type="scientific">Amycolatopsis lexingtonensis</name>
    <dbReference type="NCBI Taxonomy" id="218822"/>
    <lineage>
        <taxon>Bacteria</taxon>
        <taxon>Bacillati</taxon>
        <taxon>Actinomycetota</taxon>
        <taxon>Actinomycetes</taxon>
        <taxon>Pseudonocardiales</taxon>
        <taxon>Pseudonocardiaceae</taxon>
        <taxon>Amycolatopsis</taxon>
    </lineage>
</organism>
<proteinExistence type="predicted"/>
<keyword evidence="3" id="KW-1185">Reference proteome</keyword>
<protein>
    <submittedName>
        <fullName evidence="2">Uncharacterized protein</fullName>
    </submittedName>
</protein>
<gene>
    <name evidence="2" type="ORF">H4696_008554</name>
</gene>
<name>A0ABR9IE56_9PSEU</name>
<evidence type="ECO:0000256" key="1">
    <source>
        <dbReference type="SAM" id="MobiDB-lite"/>
    </source>
</evidence>
<comment type="caution">
    <text evidence="2">The sequence shown here is derived from an EMBL/GenBank/DDBJ whole genome shotgun (WGS) entry which is preliminary data.</text>
</comment>
<dbReference type="EMBL" id="JADBEG010000001">
    <property type="protein sequence ID" value="MBE1501454.1"/>
    <property type="molecule type" value="Genomic_DNA"/>
</dbReference>
<dbReference type="Proteomes" id="UP000631670">
    <property type="component" value="Unassembled WGS sequence"/>
</dbReference>
<sequence length="83" mass="8654">MRRQESPLQGAAGRRNRAPAPDRRDFAGALTTGEVNDSFMTLRAVTVVAAGSGVLVPDAPNVAFGALDAPNATLGRIRQPPLT</sequence>